<dbReference type="InterPro" id="IPR004843">
    <property type="entry name" value="Calcineurin-like_PHP"/>
</dbReference>
<feature type="domain" description="Calcineurin-like phosphoesterase" evidence="1">
    <location>
        <begin position="11"/>
        <end position="212"/>
    </location>
</feature>
<dbReference type="InterPro" id="IPR029052">
    <property type="entry name" value="Metallo-depent_PP-like"/>
</dbReference>
<dbReference type="Proteomes" id="UP000239290">
    <property type="component" value="Unassembled WGS sequence"/>
</dbReference>
<name>A0A2S8IXT1_RHOOP</name>
<evidence type="ECO:0000313" key="2">
    <source>
        <dbReference type="EMBL" id="PQP19543.1"/>
    </source>
</evidence>
<dbReference type="Gene3D" id="3.60.21.10">
    <property type="match status" value="1"/>
</dbReference>
<dbReference type="Pfam" id="PF00149">
    <property type="entry name" value="Metallophos"/>
    <property type="match status" value="1"/>
</dbReference>
<reference evidence="3" key="1">
    <citation type="submission" date="2018-02" db="EMBL/GenBank/DDBJ databases">
        <title>Draft genome sequencing of Rhodococcus opacus KU647198.</title>
        <authorList>
            <person name="Zheng B.-X."/>
        </authorList>
    </citation>
    <scope>NUCLEOTIDE SEQUENCE [LARGE SCALE GENOMIC DNA]</scope>
    <source>
        <strain evidence="3">04-OD7</strain>
    </source>
</reference>
<accession>A0A2S8IXT1</accession>
<organism evidence="2 3">
    <name type="scientific">Rhodococcus opacus</name>
    <name type="common">Nocardia opaca</name>
    <dbReference type="NCBI Taxonomy" id="37919"/>
    <lineage>
        <taxon>Bacteria</taxon>
        <taxon>Bacillati</taxon>
        <taxon>Actinomycetota</taxon>
        <taxon>Actinomycetes</taxon>
        <taxon>Mycobacteriales</taxon>
        <taxon>Nocardiaceae</taxon>
        <taxon>Rhodococcus</taxon>
    </lineage>
</organism>
<dbReference type="GO" id="GO:0016787">
    <property type="term" value="F:hydrolase activity"/>
    <property type="evidence" value="ECO:0007669"/>
    <property type="project" value="InterPro"/>
</dbReference>
<evidence type="ECO:0000259" key="1">
    <source>
        <dbReference type="Pfam" id="PF00149"/>
    </source>
</evidence>
<evidence type="ECO:0000313" key="3">
    <source>
        <dbReference type="Proteomes" id="UP000239290"/>
    </source>
</evidence>
<gene>
    <name evidence="2" type="ORF">C5613_30200</name>
</gene>
<protein>
    <submittedName>
        <fullName evidence="2">Metallophosphatase</fullName>
    </submittedName>
</protein>
<proteinExistence type="predicted"/>
<dbReference type="AlphaFoldDB" id="A0A2S8IXT1"/>
<dbReference type="SUPFAM" id="SSF56300">
    <property type="entry name" value="Metallo-dependent phosphatases"/>
    <property type="match status" value="1"/>
</dbReference>
<sequence length="266" mass="29494">MVRRFAPAPARIAIAGDWHADTDHGVRAIEHASRQGAEVIIHLGDFGYTFSAAYLDTLDAALSDRDLLLGFVDGNHEDFDWLLARPVATDGLRYLRSHIAHLPRGARWRWGRTRCLAVGGAHSIDSFLRIPGRSWWPQEAITPAEVDTIIAGGGAEVMFCHDCPTGVTIPGMDRDRHGFPAAELRAAEQNRIRLRRIVDAVRPQRLWHGHFHHRYQTVLDGVDYRTTVDGLGRDTDPIDDNMVVIDASRLAGTTEPPHSRPIGATG</sequence>
<comment type="caution">
    <text evidence="2">The sequence shown here is derived from an EMBL/GenBank/DDBJ whole genome shotgun (WGS) entry which is preliminary data.</text>
</comment>
<dbReference type="EMBL" id="PUIO01000044">
    <property type="protein sequence ID" value="PQP19543.1"/>
    <property type="molecule type" value="Genomic_DNA"/>
</dbReference>